<dbReference type="InterPro" id="IPR022122">
    <property type="entry name" value="DUF3657"/>
</dbReference>
<sequence>MLETVQEIAVYLHRFHNLDLFKQGWYRIKIKVRWEDSENINSFGIPARVVQYEAPDLDQSSIYGAWKIDDTENSFSTQTFRIKYARQDVHLCMMISFDLSRSRSMDLTTNGVILKFELIYASTLEDGDDLDASPAAIHEFRIPPKALLGLHSYCPVHFDALHAVLVDVSVHVSLRRAASYSSASKVPSFD</sequence>
<proteinExistence type="predicted"/>
<dbReference type="Proteomes" id="UP000265566">
    <property type="component" value="Chromosome 3"/>
</dbReference>
<dbReference type="Gramene" id="rna19562">
    <property type="protein sequence ID" value="RHN70927.1"/>
    <property type="gene ID" value="gene19562"/>
</dbReference>
<dbReference type="Pfam" id="PF12394">
    <property type="entry name" value="DUF3657"/>
    <property type="match status" value="1"/>
</dbReference>
<name>A0A396J6P1_MEDTR</name>
<gene>
    <name evidence="1" type="ORF">MtrunA17_Chr3g0140771</name>
</gene>
<dbReference type="AlphaFoldDB" id="A0A396J6P1"/>
<organism evidence="1">
    <name type="scientific">Medicago truncatula</name>
    <name type="common">Barrel medic</name>
    <name type="synonym">Medicago tribuloides</name>
    <dbReference type="NCBI Taxonomy" id="3880"/>
    <lineage>
        <taxon>Eukaryota</taxon>
        <taxon>Viridiplantae</taxon>
        <taxon>Streptophyta</taxon>
        <taxon>Embryophyta</taxon>
        <taxon>Tracheophyta</taxon>
        <taxon>Spermatophyta</taxon>
        <taxon>Magnoliopsida</taxon>
        <taxon>eudicotyledons</taxon>
        <taxon>Gunneridae</taxon>
        <taxon>Pentapetalae</taxon>
        <taxon>rosids</taxon>
        <taxon>fabids</taxon>
        <taxon>Fabales</taxon>
        <taxon>Fabaceae</taxon>
        <taxon>Papilionoideae</taxon>
        <taxon>50 kb inversion clade</taxon>
        <taxon>NPAAA clade</taxon>
        <taxon>Hologalegina</taxon>
        <taxon>IRL clade</taxon>
        <taxon>Trifolieae</taxon>
        <taxon>Medicago</taxon>
    </lineage>
</organism>
<reference evidence="1" key="1">
    <citation type="journal article" date="2018" name="Nat. Plants">
        <title>Whole-genome landscape of Medicago truncatula symbiotic genes.</title>
        <authorList>
            <person name="Pecrix Y."/>
            <person name="Gamas P."/>
            <person name="Carrere S."/>
        </authorList>
    </citation>
    <scope>NUCLEOTIDE SEQUENCE</scope>
    <source>
        <tissue evidence="1">Leaves</tissue>
    </source>
</reference>
<dbReference type="EMBL" id="PSQE01000003">
    <property type="protein sequence ID" value="RHN70927.1"/>
    <property type="molecule type" value="Genomic_DNA"/>
</dbReference>
<accession>A0A396J6P1</accession>
<comment type="caution">
    <text evidence="1">The sequence shown here is derived from an EMBL/GenBank/DDBJ whole genome shotgun (WGS) entry which is preliminary data.</text>
</comment>
<evidence type="ECO:0000313" key="1">
    <source>
        <dbReference type="EMBL" id="RHN70927.1"/>
    </source>
</evidence>
<protein>
    <submittedName>
        <fullName evidence="1">Uncharacterized protein</fullName>
    </submittedName>
</protein>